<proteinExistence type="predicted"/>
<evidence type="ECO:0000313" key="3">
    <source>
        <dbReference type="Proteomes" id="UP000887013"/>
    </source>
</evidence>
<organism evidence="2 3">
    <name type="scientific">Nephila pilipes</name>
    <name type="common">Giant wood spider</name>
    <name type="synonym">Nephila maculata</name>
    <dbReference type="NCBI Taxonomy" id="299642"/>
    <lineage>
        <taxon>Eukaryota</taxon>
        <taxon>Metazoa</taxon>
        <taxon>Ecdysozoa</taxon>
        <taxon>Arthropoda</taxon>
        <taxon>Chelicerata</taxon>
        <taxon>Arachnida</taxon>
        <taxon>Araneae</taxon>
        <taxon>Araneomorphae</taxon>
        <taxon>Entelegynae</taxon>
        <taxon>Araneoidea</taxon>
        <taxon>Nephilidae</taxon>
        <taxon>Nephila</taxon>
    </lineage>
</organism>
<feature type="region of interest" description="Disordered" evidence="1">
    <location>
        <begin position="39"/>
        <end position="62"/>
    </location>
</feature>
<dbReference type="AlphaFoldDB" id="A0A8X6U4T9"/>
<comment type="caution">
    <text evidence="2">The sequence shown here is derived from an EMBL/GenBank/DDBJ whole genome shotgun (WGS) entry which is preliminary data.</text>
</comment>
<dbReference type="EMBL" id="BMAW01072115">
    <property type="protein sequence ID" value="GFT81279.1"/>
    <property type="molecule type" value="Genomic_DNA"/>
</dbReference>
<evidence type="ECO:0000256" key="1">
    <source>
        <dbReference type="SAM" id="MobiDB-lite"/>
    </source>
</evidence>
<evidence type="ECO:0000313" key="2">
    <source>
        <dbReference type="EMBL" id="GFT81279.1"/>
    </source>
</evidence>
<protein>
    <submittedName>
        <fullName evidence="2">Uncharacterized protein</fullName>
    </submittedName>
</protein>
<dbReference type="Proteomes" id="UP000887013">
    <property type="component" value="Unassembled WGS sequence"/>
</dbReference>
<accession>A0A8X6U4T9</accession>
<reference evidence="2" key="1">
    <citation type="submission" date="2020-08" db="EMBL/GenBank/DDBJ databases">
        <title>Multicomponent nature underlies the extraordinary mechanical properties of spider dragline silk.</title>
        <authorList>
            <person name="Kono N."/>
            <person name="Nakamura H."/>
            <person name="Mori M."/>
            <person name="Yoshida Y."/>
            <person name="Ohtoshi R."/>
            <person name="Malay A.D."/>
            <person name="Moran D.A.P."/>
            <person name="Tomita M."/>
            <person name="Numata K."/>
            <person name="Arakawa K."/>
        </authorList>
    </citation>
    <scope>NUCLEOTIDE SEQUENCE</scope>
</reference>
<gene>
    <name evidence="2" type="ORF">NPIL_359281</name>
</gene>
<keyword evidence="3" id="KW-1185">Reference proteome</keyword>
<sequence length="106" mass="11792">MAERRRKSHSERWCIIGCIEETQSVKEVVLSVNFSTMETMPNKSNRSRETVPSHPRVTTPSDDRNIVIVAKRNQQGTSSTAIFMVAVILGKTLSASILNLCAEDSI</sequence>
<name>A0A8X6U4T9_NEPPI</name>